<evidence type="ECO:0000313" key="2">
    <source>
        <dbReference type="Proteomes" id="UP000256845"/>
    </source>
</evidence>
<dbReference type="Proteomes" id="UP000256845">
    <property type="component" value="Unassembled WGS sequence"/>
</dbReference>
<comment type="caution">
    <text evidence="1">The sequence shown here is derived from an EMBL/GenBank/DDBJ whole genome shotgun (WGS) entry which is preliminary data.</text>
</comment>
<protein>
    <submittedName>
        <fullName evidence="1">Uncharacterized protein</fullName>
    </submittedName>
</protein>
<reference evidence="1 2" key="1">
    <citation type="submission" date="2018-07" db="EMBL/GenBank/DDBJ databases">
        <title>Genomic Encyclopedia of Type Strains, Phase III (KMG-III): the genomes of soil and plant-associated and newly described type strains.</title>
        <authorList>
            <person name="Whitman W."/>
        </authorList>
    </citation>
    <scope>NUCLEOTIDE SEQUENCE [LARGE SCALE GENOMIC DNA]</scope>
    <source>
        <strain evidence="1 2">CECT 8488</strain>
    </source>
</reference>
<sequence length="116" mass="13074">MVTKLLEDPVGFFEDHGGVHSASITAFAWEPGQARLKISLDDLDSDFIGIPGYAGERPVDLVFEEVSGLECDREDFRDLVVHDLEIIPGRKQFALHMVCEPDGHLRWHCRRVSLAE</sequence>
<proteinExistence type="predicted"/>
<gene>
    <name evidence="1" type="ORF">DFP90_10632</name>
</gene>
<dbReference type="OrthoDB" id="9156764at2"/>
<keyword evidence="2" id="KW-1185">Reference proteome</keyword>
<dbReference type="RefSeq" id="WP_147301024.1">
    <property type="nucleotide sequence ID" value="NZ_QRDW01000006.1"/>
</dbReference>
<organism evidence="1 2">
    <name type="scientific">Aestuariispira insulae</name>
    <dbReference type="NCBI Taxonomy" id="1461337"/>
    <lineage>
        <taxon>Bacteria</taxon>
        <taxon>Pseudomonadati</taxon>
        <taxon>Pseudomonadota</taxon>
        <taxon>Alphaproteobacteria</taxon>
        <taxon>Rhodospirillales</taxon>
        <taxon>Kiloniellaceae</taxon>
        <taxon>Aestuariispira</taxon>
    </lineage>
</organism>
<dbReference type="EMBL" id="QRDW01000006">
    <property type="protein sequence ID" value="RED49055.1"/>
    <property type="molecule type" value="Genomic_DNA"/>
</dbReference>
<accession>A0A3D9HI06</accession>
<dbReference type="AlphaFoldDB" id="A0A3D9HI06"/>
<name>A0A3D9HI06_9PROT</name>
<evidence type="ECO:0000313" key="1">
    <source>
        <dbReference type="EMBL" id="RED49055.1"/>
    </source>
</evidence>